<dbReference type="AlphaFoldDB" id="X0WB20"/>
<accession>X0WB20</accession>
<dbReference type="EMBL" id="BARS01031175">
    <property type="protein sequence ID" value="GAG28119.1"/>
    <property type="molecule type" value="Genomic_DNA"/>
</dbReference>
<comment type="caution">
    <text evidence="1">The sequence shown here is derived from an EMBL/GenBank/DDBJ whole genome shotgun (WGS) entry which is preliminary data.</text>
</comment>
<reference evidence="1" key="1">
    <citation type="journal article" date="2014" name="Front. Microbiol.">
        <title>High frequency of phylogenetically diverse reductive dehalogenase-homologous genes in deep subseafloor sedimentary metagenomes.</title>
        <authorList>
            <person name="Kawai M."/>
            <person name="Futagami T."/>
            <person name="Toyoda A."/>
            <person name="Takaki Y."/>
            <person name="Nishi S."/>
            <person name="Hori S."/>
            <person name="Arai W."/>
            <person name="Tsubouchi T."/>
            <person name="Morono Y."/>
            <person name="Uchiyama I."/>
            <person name="Ito T."/>
            <person name="Fujiyama A."/>
            <person name="Inagaki F."/>
            <person name="Takami H."/>
        </authorList>
    </citation>
    <scope>NUCLEOTIDE SEQUENCE</scope>
    <source>
        <strain evidence="1">Expedition CK06-06</strain>
    </source>
</reference>
<feature type="non-terminal residue" evidence="1">
    <location>
        <position position="46"/>
    </location>
</feature>
<sequence>MGKLMNKTLDKQPYDILTKLAKQVMKGGKVTKEDIDNYLYDILQSD</sequence>
<proteinExistence type="predicted"/>
<evidence type="ECO:0000313" key="1">
    <source>
        <dbReference type="EMBL" id="GAG28119.1"/>
    </source>
</evidence>
<protein>
    <submittedName>
        <fullName evidence="1">Uncharacterized protein</fullName>
    </submittedName>
</protein>
<name>X0WB20_9ZZZZ</name>
<gene>
    <name evidence="1" type="ORF">S01H1_48543</name>
</gene>
<organism evidence="1">
    <name type="scientific">marine sediment metagenome</name>
    <dbReference type="NCBI Taxonomy" id="412755"/>
    <lineage>
        <taxon>unclassified sequences</taxon>
        <taxon>metagenomes</taxon>
        <taxon>ecological metagenomes</taxon>
    </lineage>
</organism>